<sequence length="219" mass="24622">MSDLDYLEIEPVMPARYCVIWLHGLGANGHDFEPILPELGLPSNHSVRFIFPHAPTIPVTINGGMIMPAWYDILDINIERKVDIQQLKDSAQAIERLIEREIQRGIPSQNIILAGFSQGGAVVYHTALNTHYPLAGLLALSTYFATPKHTDFTRQNHALPILIQHGLYDDVVPEALGQQAKTLLTDQGFTVEYETFPMEHSLCLEQVKRIGQWLTSRLT</sequence>
<feature type="domain" description="Phospholipase/carboxylesterase/thioesterase" evidence="3">
    <location>
        <begin position="10"/>
        <end position="214"/>
    </location>
</feature>
<dbReference type="AlphaFoldDB" id="W9UZA2"/>
<dbReference type="STRING" id="1229521.D791_03809"/>
<reference evidence="5" key="1">
    <citation type="submission" date="2012-11" db="EMBL/GenBank/DDBJ databases">
        <authorList>
            <person name="Singh A."/>
            <person name="Pinnaka A.K."/>
            <person name="Vaidya B."/>
        </authorList>
    </citation>
    <scope>NUCLEOTIDE SEQUENCE [LARGE SCALE GENOMIC DNA]</scope>
    <source>
        <strain evidence="5">AK23</strain>
    </source>
</reference>
<gene>
    <name evidence="4" type="primary">estB</name>
    <name evidence="4" type="ORF">D791_03809</name>
</gene>
<dbReference type="PANTHER" id="PTHR10655">
    <property type="entry name" value="LYSOPHOSPHOLIPASE-RELATED"/>
    <property type="match status" value="1"/>
</dbReference>
<keyword evidence="2 4" id="KW-0378">Hydrolase</keyword>
<dbReference type="OrthoDB" id="9801763at2"/>
<dbReference type="EC" id="3.1.1.1" evidence="4"/>
<protein>
    <submittedName>
        <fullName evidence="4">Carboxylesterase 2</fullName>
        <ecNumber evidence="4">3.1.1.1</ecNumber>
    </submittedName>
</protein>
<dbReference type="EMBL" id="AONB01000028">
    <property type="protein sequence ID" value="EXJ09237.1"/>
    <property type="molecule type" value="Genomic_DNA"/>
</dbReference>
<comment type="caution">
    <text evidence="4">The sequence shown here is derived from an EMBL/GenBank/DDBJ whole genome shotgun (WGS) entry which is preliminary data.</text>
</comment>
<accession>W9UZA2</accession>
<evidence type="ECO:0000313" key="4">
    <source>
        <dbReference type="EMBL" id="EXJ09237.1"/>
    </source>
</evidence>
<evidence type="ECO:0000256" key="2">
    <source>
        <dbReference type="ARBA" id="ARBA00022801"/>
    </source>
</evidence>
<evidence type="ECO:0000256" key="1">
    <source>
        <dbReference type="ARBA" id="ARBA00006499"/>
    </source>
</evidence>
<dbReference type="GO" id="GO:0106435">
    <property type="term" value="F:carboxylesterase activity"/>
    <property type="evidence" value="ECO:0007669"/>
    <property type="project" value="UniProtKB-EC"/>
</dbReference>
<reference evidence="4 5" key="2">
    <citation type="journal article" date="2015" name="Syst. Appl. Microbiol.">
        <title>Nitrincola nitratireducens sp. nov. isolated from a haloalkaline crater lake.</title>
        <authorList>
            <person name="Singh A."/>
            <person name="Vaidya B."/>
            <person name="Tanuku N.R."/>
            <person name="Pinnaka A.K."/>
        </authorList>
    </citation>
    <scope>NUCLEOTIDE SEQUENCE [LARGE SCALE GENOMIC DNA]</scope>
    <source>
        <strain evidence="4 5">AK23</strain>
    </source>
</reference>
<evidence type="ECO:0000313" key="5">
    <source>
        <dbReference type="Proteomes" id="UP000019464"/>
    </source>
</evidence>
<dbReference type="Gene3D" id="3.40.50.1820">
    <property type="entry name" value="alpha/beta hydrolase"/>
    <property type="match status" value="1"/>
</dbReference>
<keyword evidence="5" id="KW-1185">Reference proteome</keyword>
<dbReference type="SUPFAM" id="SSF53474">
    <property type="entry name" value="alpha/beta-Hydrolases"/>
    <property type="match status" value="1"/>
</dbReference>
<evidence type="ECO:0000259" key="3">
    <source>
        <dbReference type="Pfam" id="PF02230"/>
    </source>
</evidence>
<dbReference type="Pfam" id="PF02230">
    <property type="entry name" value="Abhydrolase_2"/>
    <property type="match status" value="1"/>
</dbReference>
<dbReference type="InterPro" id="IPR029058">
    <property type="entry name" value="AB_hydrolase_fold"/>
</dbReference>
<organism evidence="4 5">
    <name type="scientific">Nitrincola nitratireducens</name>
    <dbReference type="NCBI Taxonomy" id="1229521"/>
    <lineage>
        <taxon>Bacteria</taxon>
        <taxon>Pseudomonadati</taxon>
        <taxon>Pseudomonadota</taxon>
        <taxon>Gammaproteobacteria</taxon>
        <taxon>Oceanospirillales</taxon>
        <taxon>Oceanospirillaceae</taxon>
        <taxon>Nitrincola</taxon>
    </lineage>
</organism>
<proteinExistence type="inferred from homology"/>
<dbReference type="InterPro" id="IPR050565">
    <property type="entry name" value="LYPA1-2/EST-like"/>
</dbReference>
<dbReference type="InterPro" id="IPR003140">
    <property type="entry name" value="PLipase/COase/thioEstase"/>
</dbReference>
<dbReference type="Proteomes" id="UP000019464">
    <property type="component" value="Unassembled WGS sequence"/>
</dbReference>
<dbReference type="PATRIC" id="fig|1229521.3.peg.3835"/>
<name>W9UZA2_9GAMM</name>
<dbReference type="RefSeq" id="WP_036514350.1">
    <property type="nucleotide sequence ID" value="NZ_AONB01000028.1"/>
</dbReference>
<dbReference type="PANTHER" id="PTHR10655:SF17">
    <property type="entry name" value="LYSOPHOSPHOLIPASE-LIKE PROTEIN 1"/>
    <property type="match status" value="1"/>
</dbReference>
<comment type="similarity">
    <text evidence="1">Belongs to the AB hydrolase superfamily. AB hydrolase 2 family.</text>
</comment>